<evidence type="ECO:0000313" key="6">
    <source>
        <dbReference type="Proteomes" id="UP000190460"/>
    </source>
</evidence>
<evidence type="ECO:0000259" key="4">
    <source>
        <dbReference type="PROSITE" id="PS50949"/>
    </source>
</evidence>
<evidence type="ECO:0000256" key="1">
    <source>
        <dbReference type="ARBA" id="ARBA00023015"/>
    </source>
</evidence>
<protein>
    <submittedName>
        <fullName evidence="5">Transcriptional regulator, GntR family</fullName>
    </submittedName>
</protein>
<dbReference type="Gene3D" id="1.10.10.10">
    <property type="entry name" value="Winged helix-like DNA-binding domain superfamily/Winged helix DNA-binding domain"/>
    <property type="match status" value="1"/>
</dbReference>
<sequence>MNAKSSPLLSLTPLEKTPDQGVNLWVYHSLRRALMCGQIEPGLPLTIRGLAEVLHVSPMPIREALHRLTCEGAVEVRDNRRVMVPQMTAARFKELYELRIVLETHAAESALPYCRPEHLAELERLDHLIDLAYQNNDTGEGSLANQDFHRYLYQRNPFQVAVPLIESIWLQLGPFVRFAKNKLTQHYRIDRHKEALQALHQQNAFALRRAIEADIRDGLASIQALEGIHAHFKEQALSA</sequence>
<evidence type="ECO:0000256" key="3">
    <source>
        <dbReference type="ARBA" id="ARBA00023163"/>
    </source>
</evidence>
<dbReference type="GO" id="GO:0003677">
    <property type="term" value="F:DNA binding"/>
    <property type="evidence" value="ECO:0007669"/>
    <property type="project" value="UniProtKB-KW"/>
</dbReference>
<dbReference type="OrthoDB" id="9799812at2"/>
<keyword evidence="6" id="KW-1185">Reference proteome</keyword>
<dbReference type="SUPFAM" id="SSF46785">
    <property type="entry name" value="Winged helix' DNA-binding domain"/>
    <property type="match status" value="1"/>
</dbReference>
<dbReference type="AlphaFoldDB" id="A0A1T4XDF7"/>
<proteinExistence type="predicted"/>
<dbReference type="SMART" id="SM00895">
    <property type="entry name" value="FCD"/>
    <property type="match status" value="1"/>
</dbReference>
<keyword evidence="3" id="KW-0804">Transcription</keyword>
<dbReference type="RefSeq" id="WP_078923285.1">
    <property type="nucleotide sequence ID" value="NZ_FUYB01000016.1"/>
</dbReference>
<organism evidence="5 6">
    <name type="scientific">Thiothrix eikelboomii</name>
    <dbReference type="NCBI Taxonomy" id="92487"/>
    <lineage>
        <taxon>Bacteria</taxon>
        <taxon>Pseudomonadati</taxon>
        <taxon>Pseudomonadota</taxon>
        <taxon>Gammaproteobacteria</taxon>
        <taxon>Thiotrichales</taxon>
        <taxon>Thiotrichaceae</taxon>
        <taxon>Thiothrix</taxon>
    </lineage>
</organism>
<keyword evidence="2" id="KW-0238">DNA-binding</keyword>
<dbReference type="PANTHER" id="PTHR43537:SF39">
    <property type="entry name" value="HTH-TYPE TRANSCRIPTIONAL REGULATOR MCBR"/>
    <property type="match status" value="1"/>
</dbReference>
<dbReference type="InterPro" id="IPR000524">
    <property type="entry name" value="Tscrpt_reg_HTH_GntR"/>
</dbReference>
<name>A0A1T4XDF7_9GAMM</name>
<dbReference type="PANTHER" id="PTHR43537">
    <property type="entry name" value="TRANSCRIPTIONAL REGULATOR, GNTR FAMILY"/>
    <property type="match status" value="1"/>
</dbReference>
<dbReference type="GO" id="GO:0003700">
    <property type="term" value="F:DNA-binding transcription factor activity"/>
    <property type="evidence" value="ECO:0007669"/>
    <property type="project" value="InterPro"/>
</dbReference>
<dbReference type="EMBL" id="FUYB01000016">
    <property type="protein sequence ID" value="SKA87516.1"/>
    <property type="molecule type" value="Genomic_DNA"/>
</dbReference>
<reference evidence="5 6" key="1">
    <citation type="submission" date="2017-02" db="EMBL/GenBank/DDBJ databases">
        <authorList>
            <person name="Peterson S.W."/>
        </authorList>
    </citation>
    <scope>NUCLEOTIDE SEQUENCE [LARGE SCALE GENOMIC DNA]</scope>
    <source>
        <strain evidence="5 6">ATCC 49788</strain>
    </source>
</reference>
<dbReference type="Proteomes" id="UP000190460">
    <property type="component" value="Unassembled WGS sequence"/>
</dbReference>
<keyword evidence="1" id="KW-0805">Transcription regulation</keyword>
<dbReference type="PROSITE" id="PS50949">
    <property type="entry name" value="HTH_GNTR"/>
    <property type="match status" value="1"/>
</dbReference>
<feature type="domain" description="HTH gntR-type" evidence="4">
    <location>
        <begin position="20"/>
        <end position="87"/>
    </location>
</feature>
<dbReference type="Pfam" id="PF07729">
    <property type="entry name" value="FCD"/>
    <property type="match status" value="1"/>
</dbReference>
<dbReference type="Gene3D" id="1.20.120.530">
    <property type="entry name" value="GntR ligand-binding domain-like"/>
    <property type="match status" value="1"/>
</dbReference>
<dbReference type="SMART" id="SM00345">
    <property type="entry name" value="HTH_GNTR"/>
    <property type="match status" value="1"/>
</dbReference>
<dbReference type="STRING" id="92487.SAMN02745130_02832"/>
<dbReference type="InterPro" id="IPR008920">
    <property type="entry name" value="TF_FadR/GntR_C"/>
</dbReference>
<dbReference type="InterPro" id="IPR011711">
    <property type="entry name" value="GntR_C"/>
</dbReference>
<dbReference type="InterPro" id="IPR036388">
    <property type="entry name" value="WH-like_DNA-bd_sf"/>
</dbReference>
<evidence type="ECO:0000313" key="5">
    <source>
        <dbReference type="EMBL" id="SKA87516.1"/>
    </source>
</evidence>
<evidence type="ECO:0000256" key="2">
    <source>
        <dbReference type="ARBA" id="ARBA00023125"/>
    </source>
</evidence>
<dbReference type="SUPFAM" id="SSF48008">
    <property type="entry name" value="GntR ligand-binding domain-like"/>
    <property type="match status" value="1"/>
</dbReference>
<accession>A0A1T4XDF7</accession>
<dbReference type="Pfam" id="PF00392">
    <property type="entry name" value="GntR"/>
    <property type="match status" value="1"/>
</dbReference>
<dbReference type="InterPro" id="IPR036390">
    <property type="entry name" value="WH_DNA-bd_sf"/>
</dbReference>
<gene>
    <name evidence="5" type="ORF">SAMN02745130_02832</name>
</gene>